<name>A0A409YYM9_9AGAR</name>
<comment type="caution">
    <text evidence="2">The sequence shown here is derived from an EMBL/GenBank/DDBJ whole genome shotgun (WGS) entry which is preliminary data.</text>
</comment>
<protein>
    <submittedName>
        <fullName evidence="2">Uncharacterized protein</fullName>
    </submittedName>
</protein>
<dbReference type="EMBL" id="NHTK01000137">
    <property type="protein sequence ID" value="PPR08135.1"/>
    <property type="molecule type" value="Genomic_DNA"/>
</dbReference>
<reference evidence="2 3" key="1">
    <citation type="journal article" date="2018" name="Evol. Lett.">
        <title>Horizontal gene cluster transfer increased hallucinogenic mushroom diversity.</title>
        <authorList>
            <person name="Reynolds H.T."/>
            <person name="Vijayakumar V."/>
            <person name="Gluck-Thaler E."/>
            <person name="Korotkin H.B."/>
            <person name="Matheny P.B."/>
            <person name="Slot J.C."/>
        </authorList>
    </citation>
    <scope>NUCLEOTIDE SEQUENCE [LARGE SCALE GENOMIC DNA]</scope>
    <source>
        <strain evidence="2 3">2629</strain>
    </source>
</reference>
<feature type="signal peptide" evidence="1">
    <location>
        <begin position="1"/>
        <end position="21"/>
    </location>
</feature>
<evidence type="ECO:0000313" key="3">
    <source>
        <dbReference type="Proteomes" id="UP000284842"/>
    </source>
</evidence>
<evidence type="ECO:0000313" key="2">
    <source>
        <dbReference type="EMBL" id="PPR08135.1"/>
    </source>
</evidence>
<dbReference type="OrthoDB" id="10654586at2759"/>
<organism evidence="2 3">
    <name type="scientific">Panaeolus cyanescens</name>
    <dbReference type="NCBI Taxonomy" id="181874"/>
    <lineage>
        <taxon>Eukaryota</taxon>
        <taxon>Fungi</taxon>
        <taxon>Dikarya</taxon>
        <taxon>Basidiomycota</taxon>
        <taxon>Agaricomycotina</taxon>
        <taxon>Agaricomycetes</taxon>
        <taxon>Agaricomycetidae</taxon>
        <taxon>Agaricales</taxon>
        <taxon>Agaricineae</taxon>
        <taxon>Galeropsidaceae</taxon>
        <taxon>Panaeolus</taxon>
    </lineage>
</organism>
<proteinExistence type="predicted"/>
<feature type="chain" id="PRO_5019569428" evidence="1">
    <location>
        <begin position="22"/>
        <end position="235"/>
    </location>
</feature>
<dbReference type="Proteomes" id="UP000284842">
    <property type="component" value="Unassembled WGS sequence"/>
</dbReference>
<sequence length="235" mass="23763">MAIRSSISIFLAISSLTLVNSVPIAIPMPIVPGVSRMISERHADPLPTFPNIANEVGNSFSGGAGQAEGGSVAGTLPIPADASLLGLDNLHLISLGSHNGGDAGIADSGPSIPASNAHVSVKYPSAIKEQMKNAKQKLAVPNVTNSIGNAYSGWGGNANGGSAVSSGAVIDLLSGNAGNGNSATSGASGLGLAGLPLMPANGHAAVTYHRPRSIAFRKHAVNRNVRLSRMVYPYR</sequence>
<keyword evidence="3" id="KW-1185">Reference proteome</keyword>
<accession>A0A409YYM9</accession>
<evidence type="ECO:0000256" key="1">
    <source>
        <dbReference type="SAM" id="SignalP"/>
    </source>
</evidence>
<gene>
    <name evidence="2" type="ORF">CVT24_012379</name>
</gene>
<dbReference type="AlphaFoldDB" id="A0A409YYM9"/>
<dbReference type="InParanoid" id="A0A409YYM9"/>
<keyword evidence="1" id="KW-0732">Signal</keyword>